<evidence type="ECO:0000313" key="1">
    <source>
        <dbReference type="EMBL" id="JAI06728.1"/>
    </source>
</evidence>
<reference evidence="1" key="1">
    <citation type="submission" date="2014-11" db="EMBL/GenBank/DDBJ databases">
        <authorList>
            <person name="Amaro Gonzalez C."/>
        </authorList>
    </citation>
    <scope>NUCLEOTIDE SEQUENCE</scope>
</reference>
<dbReference type="EMBL" id="GBXM01001850">
    <property type="protein sequence ID" value="JAI06728.1"/>
    <property type="molecule type" value="Transcribed_RNA"/>
</dbReference>
<protein>
    <submittedName>
        <fullName evidence="1">Uncharacterized protein</fullName>
    </submittedName>
</protein>
<reference evidence="1" key="2">
    <citation type="journal article" date="2015" name="Fish Shellfish Immunol.">
        <title>Early steps in the European eel (Anguilla anguilla)-Vibrio vulnificus interaction in the gills: Role of the RtxA13 toxin.</title>
        <authorList>
            <person name="Callol A."/>
            <person name="Pajuelo D."/>
            <person name="Ebbesson L."/>
            <person name="Teles M."/>
            <person name="MacKenzie S."/>
            <person name="Amaro C."/>
        </authorList>
    </citation>
    <scope>NUCLEOTIDE SEQUENCE</scope>
</reference>
<sequence length="43" mass="5010">MCYCLSLFDHVRFISITILHSSKRTSTTCTLQLCLFCDHKITE</sequence>
<organism evidence="1">
    <name type="scientific">Anguilla anguilla</name>
    <name type="common">European freshwater eel</name>
    <name type="synonym">Muraena anguilla</name>
    <dbReference type="NCBI Taxonomy" id="7936"/>
    <lineage>
        <taxon>Eukaryota</taxon>
        <taxon>Metazoa</taxon>
        <taxon>Chordata</taxon>
        <taxon>Craniata</taxon>
        <taxon>Vertebrata</taxon>
        <taxon>Euteleostomi</taxon>
        <taxon>Actinopterygii</taxon>
        <taxon>Neopterygii</taxon>
        <taxon>Teleostei</taxon>
        <taxon>Anguilliformes</taxon>
        <taxon>Anguillidae</taxon>
        <taxon>Anguilla</taxon>
    </lineage>
</organism>
<accession>A0A0E9XVJ4</accession>
<dbReference type="AlphaFoldDB" id="A0A0E9XVJ4"/>
<name>A0A0E9XVJ4_ANGAN</name>
<proteinExistence type="predicted"/>